<dbReference type="InterPro" id="IPR058056">
    <property type="entry name" value="WH_TANC1/2"/>
</dbReference>
<dbReference type="InterPro" id="IPR058018">
    <property type="entry name" value="AAA_lid_TANC1/2"/>
</dbReference>
<keyword evidence="5" id="KW-0770">Synapse</keyword>
<dbReference type="PROSITE" id="PS50088">
    <property type="entry name" value="ANK_REPEAT"/>
    <property type="match status" value="6"/>
</dbReference>
<feature type="region of interest" description="Disordered" evidence="13">
    <location>
        <begin position="1"/>
        <end position="85"/>
    </location>
</feature>
<feature type="region of interest" description="Disordered" evidence="13">
    <location>
        <begin position="1824"/>
        <end position="1845"/>
    </location>
</feature>
<feature type="domain" description="TANC1/2-like winged helix" evidence="15">
    <location>
        <begin position="694"/>
        <end position="846"/>
    </location>
</feature>
<keyword evidence="4 12" id="KW-0802">TPR repeat</keyword>
<dbReference type="PANTHER" id="PTHR24166:SF21">
    <property type="entry name" value="PROTEIN TANC2"/>
    <property type="match status" value="1"/>
</dbReference>
<evidence type="ECO:0000256" key="13">
    <source>
        <dbReference type="SAM" id="MobiDB-lite"/>
    </source>
</evidence>
<comment type="similarity">
    <text evidence="7">Belongs to the TANC family.</text>
</comment>
<feature type="region of interest" description="Disordered" evidence="13">
    <location>
        <begin position="1970"/>
        <end position="1992"/>
    </location>
</feature>
<feature type="repeat" description="TPR" evidence="12">
    <location>
        <begin position="1291"/>
        <end position="1324"/>
    </location>
</feature>
<feature type="repeat" description="ANK" evidence="11">
    <location>
        <begin position="1066"/>
        <end position="1098"/>
    </location>
</feature>
<evidence type="ECO:0000259" key="14">
    <source>
        <dbReference type="Pfam" id="PF25520"/>
    </source>
</evidence>
<dbReference type="Pfam" id="PF13181">
    <property type="entry name" value="TPR_8"/>
    <property type="match status" value="2"/>
</dbReference>
<feature type="region of interest" description="Disordered" evidence="13">
    <location>
        <begin position="1785"/>
        <end position="1805"/>
    </location>
</feature>
<dbReference type="PANTHER" id="PTHR24166">
    <property type="entry name" value="ROLLING PEBBLES, ISOFORM B"/>
    <property type="match status" value="1"/>
</dbReference>
<evidence type="ECO:0000256" key="1">
    <source>
        <dbReference type="ARBA" id="ARBA00004552"/>
    </source>
</evidence>
<feature type="repeat" description="ANK" evidence="11">
    <location>
        <begin position="917"/>
        <end position="949"/>
    </location>
</feature>
<dbReference type="GeneID" id="101699452"/>
<proteinExistence type="inferred from homology"/>
<keyword evidence="2" id="KW-0597">Phosphoprotein</keyword>
<evidence type="ECO:0000256" key="6">
    <source>
        <dbReference type="ARBA" id="ARBA00023043"/>
    </source>
</evidence>
<keyword evidence="16" id="KW-1185">Reference proteome</keyword>
<keyword evidence="3" id="KW-0677">Repeat</keyword>
<accession>A0AAX6Q613</accession>
<dbReference type="InterPro" id="IPR002110">
    <property type="entry name" value="Ankyrin_rpt"/>
</dbReference>
<dbReference type="KEGG" id="hgl:101699452"/>
<feature type="compositionally biased region" description="Polar residues" evidence="13">
    <location>
        <begin position="417"/>
        <end position="431"/>
    </location>
</feature>
<dbReference type="Pfam" id="PF25520">
    <property type="entry name" value="AAA_lid_TANC1"/>
    <property type="match status" value="1"/>
</dbReference>
<evidence type="ECO:0000256" key="12">
    <source>
        <dbReference type="PROSITE-ProRule" id="PRU00339"/>
    </source>
</evidence>
<dbReference type="SUPFAM" id="SSF52540">
    <property type="entry name" value="P-loop containing nucleoside triphosphate hydrolases"/>
    <property type="match status" value="1"/>
</dbReference>
<dbReference type="SMART" id="SM00028">
    <property type="entry name" value="TPR"/>
    <property type="match status" value="3"/>
</dbReference>
<dbReference type="Gene3D" id="1.25.40.20">
    <property type="entry name" value="Ankyrin repeat-containing domain"/>
    <property type="match status" value="2"/>
</dbReference>
<name>A0AAX6Q613_HETGA</name>
<evidence type="ECO:0000313" key="17">
    <source>
        <dbReference type="RefSeq" id="XP_004868647.1"/>
    </source>
</evidence>
<dbReference type="InterPro" id="IPR050889">
    <property type="entry name" value="Dendritic_Spine_Reg/Scaffold"/>
</dbReference>
<evidence type="ECO:0000256" key="7">
    <source>
        <dbReference type="ARBA" id="ARBA00038259"/>
    </source>
</evidence>
<organism evidence="16 17">
    <name type="scientific">Heterocephalus glaber</name>
    <name type="common">Naked mole rat</name>
    <dbReference type="NCBI Taxonomy" id="10181"/>
    <lineage>
        <taxon>Eukaryota</taxon>
        <taxon>Metazoa</taxon>
        <taxon>Chordata</taxon>
        <taxon>Craniata</taxon>
        <taxon>Vertebrata</taxon>
        <taxon>Euteleostomi</taxon>
        <taxon>Mammalia</taxon>
        <taxon>Eutheria</taxon>
        <taxon>Euarchontoglires</taxon>
        <taxon>Glires</taxon>
        <taxon>Rodentia</taxon>
        <taxon>Hystricomorpha</taxon>
        <taxon>Bathyergidae</taxon>
        <taxon>Heterocephalus</taxon>
    </lineage>
</organism>
<dbReference type="FunFam" id="1.25.40.20:FF:000036">
    <property type="entry name" value="protein TANC2 isoform X2"/>
    <property type="match status" value="1"/>
</dbReference>
<evidence type="ECO:0000313" key="16">
    <source>
        <dbReference type="Proteomes" id="UP000694906"/>
    </source>
</evidence>
<comment type="function">
    <text evidence="8">Scaffolding protein in the dendritic spines which acts as immobile postsynaptic posts able to recruit KIF1A-driven dense core vesicles to dendritic spines.</text>
</comment>
<feature type="repeat" description="ANK" evidence="11">
    <location>
        <begin position="1165"/>
        <end position="1197"/>
    </location>
</feature>
<evidence type="ECO:0000256" key="2">
    <source>
        <dbReference type="ARBA" id="ARBA00022553"/>
    </source>
</evidence>
<comment type="subunit">
    <text evidence="9">Interacts with KIF1A; the interaction decreases in presence of calcium.</text>
</comment>
<dbReference type="FunFam" id="1.25.40.20:FF:000022">
    <property type="entry name" value="protein TANC2 isoform X1"/>
    <property type="match status" value="1"/>
</dbReference>
<feature type="region of interest" description="Disordered" evidence="13">
    <location>
        <begin position="1436"/>
        <end position="1588"/>
    </location>
</feature>
<evidence type="ECO:0000256" key="8">
    <source>
        <dbReference type="ARBA" id="ARBA00053887"/>
    </source>
</evidence>
<dbReference type="Pfam" id="PF00023">
    <property type="entry name" value="Ank"/>
    <property type="match status" value="2"/>
</dbReference>
<comment type="subcellular location">
    <subcellularLocation>
        <location evidence="1">Cell projection</location>
        <location evidence="1">Dendritic spine</location>
    </subcellularLocation>
</comment>
<dbReference type="PRINTS" id="PR01415">
    <property type="entry name" value="ANKYRIN"/>
</dbReference>
<evidence type="ECO:0000256" key="4">
    <source>
        <dbReference type="ARBA" id="ARBA00022803"/>
    </source>
</evidence>
<dbReference type="InterPro" id="IPR027417">
    <property type="entry name" value="P-loop_NTPase"/>
</dbReference>
<dbReference type="Pfam" id="PF12796">
    <property type="entry name" value="Ank_2"/>
    <property type="match status" value="2"/>
</dbReference>
<protein>
    <recommendedName>
        <fullName evidence="10">Protein TANC2</fullName>
    </recommendedName>
</protein>
<dbReference type="FunFam" id="1.25.40.10:FF:000044">
    <property type="entry name" value="Tetratricopeptide repeat, ankyrin repeat and coiled-coil containing 1"/>
    <property type="match status" value="1"/>
</dbReference>
<evidence type="ECO:0000256" key="10">
    <source>
        <dbReference type="ARBA" id="ARBA00070021"/>
    </source>
</evidence>
<dbReference type="SUPFAM" id="SSF48452">
    <property type="entry name" value="TPR-like"/>
    <property type="match status" value="1"/>
</dbReference>
<feature type="repeat" description="ANK" evidence="11">
    <location>
        <begin position="1099"/>
        <end position="1131"/>
    </location>
</feature>
<feature type="repeat" description="ANK" evidence="11">
    <location>
        <begin position="1132"/>
        <end position="1164"/>
    </location>
</feature>
<dbReference type="PROSITE" id="PS50005">
    <property type="entry name" value="TPR"/>
    <property type="match status" value="3"/>
</dbReference>
<evidence type="ECO:0000259" key="15">
    <source>
        <dbReference type="Pfam" id="PF25521"/>
    </source>
</evidence>
<evidence type="ECO:0000256" key="3">
    <source>
        <dbReference type="ARBA" id="ARBA00022737"/>
    </source>
</evidence>
<dbReference type="SMART" id="SM00248">
    <property type="entry name" value="ANK"/>
    <property type="match status" value="11"/>
</dbReference>
<feature type="repeat" description="ANK" evidence="11">
    <location>
        <begin position="1033"/>
        <end position="1065"/>
    </location>
</feature>
<dbReference type="Proteomes" id="UP000694906">
    <property type="component" value="Unplaced"/>
</dbReference>
<dbReference type="GO" id="GO:0043197">
    <property type="term" value="C:dendritic spine"/>
    <property type="evidence" value="ECO:0007669"/>
    <property type="project" value="UniProtKB-SubCell"/>
</dbReference>
<dbReference type="Pfam" id="PF25521">
    <property type="entry name" value="WHD_TANC1"/>
    <property type="match status" value="1"/>
</dbReference>
<keyword evidence="6 11" id="KW-0040">ANK repeat</keyword>
<dbReference type="GO" id="GO:0061001">
    <property type="term" value="P:regulation of dendritic spine morphogenesis"/>
    <property type="evidence" value="ECO:0007669"/>
    <property type="project" value="TreeGrafter"/>
</dbReference>
<feature type="compositionally biased region" description="Polar residues" evidence="13">
    <location>
        <begin position="1471"/>
        <end position="1500"/>
    </location>
</feature>
<dbReference type="InterPro" id="IPR036770">
    <property type="entry name" value="Ankyrin_rpt-contain_sf"/>
</dbReference>
<feature type="compositionally biased region" description="Low complexity" evidence="13">
    <location>
        <begin position="1785"/>
        <end position="1800"/>
    </location>
</feature>
<dbReference type="SUPFAM" id="SSF48403">
    <property type="entry name" value="Ankyrin repeat"/>
    <property type="match status" value="1"/>
</dbReference>
<evidence type="ECO:0000256" key="11">
    <source>
        <dbReference type="PROSITE-ProRule" id="PRU00023"/>
    </source>
</evidence>
<dbReference type="PROSITE" id="PS50297">
    <property type="entry name" value="ANK_REP_REGION"/>
    <property type="match status" value="5"/>
</dbReference>
<gene>
    <name evidence="17" type="primary">Tanc2</name>
</gene>
<feature type="domain" description="TANC1/2-like AAA+ ATPase lid" evidence="14">
    <location>
        <begin position="598"/>
        <end position="692"/>
    </location>
</feature>
<sequence length="1992" mass="220025">MFRNSLKMLLTGGKSSRKNRSSDGGSEEPPDRRQSSVDSRQGRSGQGGISTESDCAFEPDYAVPPLPMSEGDAEQELGPPPSVDEAANTLMTRLGFLLGEKVTEVQPGDQYSMEVQDESQTSAITQRISPCSTLTSSTASPPASSPCSTLPPVSTNATAKDCNYGAVTSPTSTLESRDSGIIATLTSYSENVERTKYVGESNKELGSGGNLKPWQSQKSSMDSCLYRVDENMTASTYSLNKIPERNLETVLSQSVQSIPLYLMPRPNSVAATSSAHLEDLAYLDEQRHTPLRTSLRIPRQSMGGARMQQDLRVRFAPYRPPDISLKPLLFEVPSITTESVFVGRDWVFHEIDAQLQSSNASVNQGVVIVGNIGFGKTAIISRLVALSCHGTRMRQIASDSPHSSPKHIDANRELPLTQPTSAHSSITSGSCPGTPEMRRRQEEAMRRLASQVVAYHYCQADNAYTCLVPEFVHNVAALLCRSPQLTAYREQLLREPHLQSMLSLRSCVQDPMASFRRGVLEPLENLHKERKIPDEDFIILIDGLNEAEFHKPDYGDTIVSFLSKMIGKFPSWLKLIVTVRTSLQEITKLLPFHRIFLDRLEENEAIDQDLQAYILHRIHSSSEIQNNISLNGKMDNTTFGKLSSHLKTLSQGSYLYLKLTFDLIEKGYLVLKSSSYKVVPVSLSEVYLLQCNMKFPTQSSFDRVMPLLNVAVASLHPLTDEHIFQAINAGSIEGTLEWEDFQQRMENLSMFLIKRRDMTRMFVHPSFREWLIWREEGEKTKFLCDPRSGHTLLAFWFSRQEGKLNRQQTIELGHHILKAHIFKGLSKKVGVSSSILQGLWISYSTEGLSMALASLRNLYTPNIKVSRLLILGGANINYRTEVLNNAPILCVQSHLGYTEMVALLLEFGANVDASSESGLTPLGYAAAAGFLSIVVLLCKKRAKVDHLDKNGQCALVHAALRGHLEVVKFLIQCDWTMAGQQQGVFKKSHAIQQALIAAASMGYTEIVSYLLDLPEKDEEEVERAQINSFDSLWGETALTAAAGRGKLEVCRLLLEQGAAVAQPNRRGAVPLFSTVRQGHWQIVDLLLTHGADVNMADKQGRTPLMMAASEGHLGTVDFLLAQGASIALMDKEGLTALSWACLKGHLSVVRSLVDNGAATDHADKNGRTPLDLAAFYGDAEVVQFLVDHGAMIEHVDYSGMRPLDRAVGCRNTSVVVTLLKKGAKIGPATWAMATSKPDIMIILLSKLMEEGDMFYKKGKVKEAAQRYQYALKKFPREGFGEDLKTFRELKVSLLLNLSRCRRKMNDFGMAEEFATKALELKPKSYEAYYARARAKRSSRQFAAALEDLNEAIKLCPNNREIQRLLMRVEEECRQMQQQQQQPPPPQPQPQQELPEETEPEPQHEDIYSVQDIFEEEYLEQDVENVSIGLQTEARPSQGLPIIQSPPSSPAHRDSAYISSSPLGSHQVFDFRSSSSIGSPTRQGYQSTSPALSPTHQNSHYRPSPPHTSPAHQGGSYRFSPPPVGGQGKEYPSPPPSPLRRGPQYRASPPAESMSVYRSQSGSPVRYQQETSVSQLPGRPKSPLSKMAQRPYQMPQLPVAVPHQGLRLQPAKAQIVRSNQPSSAVHSSTVIPTGAYGQVAHSMASKYQSSQGDMGVSQSRLVYQGSIGGIVGDGRPVQHVQASLSAGAICQHGGLTKEDLPQRPSSAYRGGMRYSQTPQIGRSQSASYYPVCHSKLDLERSSSQLGSPDVSHLIRRPISVNPSEIKPHPPTPRPLLHSQSVGLRFSPSSNSISSTSNLTPTFRPSSSIQQMEIPLKPAYDRSCDELSPVSPTQGGYPSEPTRSRTTPFMGIIDKTARTQQYPHLHQQNRTWAVSSVDTVLSPTSPGNLPQPESFSPPSSISNIAFYNKTNNAQNGHLLEDDYYSPHGMLANGSRGDLLERVSQASSYPDVKVARTLPVAQAYQDNLYRQLSRDSRQGQTSPIKPKRPFVESNV</sequence>
<feature type="region of interest" description="Disordered" evidence="13">
    <location>
        <begin position="129"/>
        <end position="151"/>
    </location>
</feature>
<dbReference type="CTD" id="26115"/>
<feature type="region of interest" description="Disordered" evidence="13">
    <location>
        <begin position="1372"/>
        <end position="1403"/>
    </location>
</feature>
<feature type="repeat" description="TPR" evidence="12">
    <location>
        <begin position="1325"/>
        <end position="1358"/>
    </location>
</feature>
<dbReference type="InterPro" id="IPR019734">
    <property type="entry name" value="TPR_rpt"/>
</dbReference>
<feature type="region of interest" description="Disordered" evidence="13">
    <location>
        <begin position="417"/>
        <end position="442"/>
    </location>
</feature>
<evidence type="ECO:0000256" key="9">
    <source>
        <dbReference type="ARBA" id="ARBA00063219"/>
    </source>
</evidence>
<dbReference type="Gene3D" id="1.25.40.10">
    <property type="entry name" value="Tetratricopeptide repeat domain"/>
    <property type="match status" value="1"/>
</dbReference>
<reference evidence="17" key="1">
    <citation type="submission" date="2025-08" db="UniProtKB">
        <authorList>
            <consortium name="RefSeq"/>
        </authorList>
    </citation>
    <scope>IDENTIFICATION</scope>
</reference>
<dbReference type="InterPro" id="IPR011990">
    <property type="entry name" value="TPR-like_helical_dom_sf"/>
</dbReference>
<feature type="repeat" description="TPR" evidence="12">
    <location>
        <begin position="1244"/>
        <end position="1277"/>
    </location>
</feature>
<feature type="compositionally biased region" description="Polar residues" evidence="13">
    <location>
        <begin position="1555"/>
        <end position="1574"/>
    </location>
</feature>
<evidence type="ECO:0000256" key="5">
    <source>
        <dbReference type="ARBA" id="ARBA00023018"/>
    </source>
</evidence>
<dbReference type="RefSeq" id="XP_004868647.1">
    <property type="nucleotide sequence ID" value="XM_004868590.3"/>
</dbReference>